<organism evidence="3 4">
    <name type="scientific">Robertkochia marina</name>
    <dbReference type="NCBI Taxonomy" id="1227945"/>
    <lineage>
        <taxon>Bacteria</taxon>
        <taxon>Pseudomonadati</taxon>
        <taxon>Bacteroidota</taxon>
        <taxon>Flavobacteriia</taxon>
        <taxon>Flavobacteriales</taxon>
        <taxon>Flavobacteriaceae</taxon>
        <taxon>Robertkochia</taxon>
    </lineage>
</organism>
<evidence type="ECO:0000313" key="4">
    <source>
        <dbReference type="Proteomes" id="UP000305939"/>
    </source>
</evidence>
<dbReference type="OrthoDB" id="9764375at2"/>
<keyword evidence="4" id="KW-1185">Reference proteome</keyword>
<evidence type="ECO:0000259" key="2">
    <source>
        <dbReference type="Pfam" id="PF13472"/>
    </source>
</evidence>
<dbReference type="InterPro" id="IPR051532">
    <property type="entry name" value="Ester_Hydrolysis_Enzymes"/>
</dbReference>
<dbReference type="InterPro" id="IPR013830">
    <property type="entry name" value="SGNH_hydro"/>
</dbReference>
<dbReference type="PANTHER" id="PTHR30383:SF29">
    <property type="entry name" value="SGNH HYDROLASE-TYPE ESTERASE DOMAIN-CONTAINING PROTEIN"/>
    <property type="match status" value="1"/>
</dbReference>
<dbReference type="RefSeq" id="WP_136334289.1">
    <property type="nucleotide sequence ID" value="NZ_QXMP01000007.1"/>
</dbReference>
<dbReference type="AlphaFoldDB" id="A0A4S3M2A9"/>
<sequence length="433" mass="50471">MRKLLPGLAAMLWVFTALSQNYVLDSVITVYPDLVNLEANTLYYAEESPEFSRFFSKLDSVYSGKREKLHIMHIGGSHIQADFYSNKLRTYLQNMSEVATSQRGFVFPYHLAHTNNPLNYRVEANNDLWEGYRCSVNHHQSTWGLSGVTAAFCRVRDTIVVKSNYKNDVLNTRYCFNRLRVFYDTWTDDYDVRVTEPDLVVMDTIVDQGKYREFRFNSDIEEISLVVERKFDAGRDTEFLLMGLEMMNDEPGIEYTSIGANGAKFDSYFRCDLFEEQLALYSPDLFIISIGTNDAYTPNFKPEKFESQYEEFLQMVKRVNPECAILLTVPNDSYYKRRHPNPHTEKQQKIIHELARRHQMAVWDFYEVMGGLGASGQWYQKELMPNDRIHFTLPGYSVKADLLLDALVKQWEQMTSRPVNSLLTHFKTIGEQN</sequence>
<dbReference type="GO" id="GO:0016788">
    <property type="term" value="F:hydrolase activity, acting on ester bonds"/>
    <property type="evidence" value="ECO:0007669"/>
    <property type="project" value="UniProtKB-ARBA"/>
</dbReference>
<reference evidence="3 4" key="1">
    <citation type="submission" date="2019-04" db="EMBL/GenBank/DDBJ databases">
        <title>Draft genome sequence of Robertkochia marina CC-AMO-30D.</title>
        <authorList>
            <person name="Hameed A."/>
            <person name="Lin S.-Y."/>
            <person name="Shahina M."/>
            <person name="Lai W.-A."/>
            <person name="Young C.-C."/>
        </authorList>
    </citation>
    <scope>NUCLEOTIDE SEQUENCE [LARGE SCALE GENOMIC DNA]</scope>
    <source>
        <strain evidence="3 4">CC-AMO-30D</strain>
    </source>
</reference>
<dbReference type="EMBL" id="SSMC01000001">
    <property type="protein sequence ID" value="THD68799.1"/>
    <property type="molecule type" value="Genomic_DNA"/>
</dbReference>
<name>A0A4S3M2A9_9FLAO</name>
<keyword evidence="1" id="KW-0732">Signal</keyword>
<dbReference type="Gene3D" id="3.40.50.1110">
    <property type="entry name" value="SGNH hydrolase"/>
    <property type="match status" value="1"/>
</dbReference>
<dbReference type="Proteomes" id="UP000305939">
    <property type="component" value="Unassembled WGS sequence"/>
</dbReference>
<dbReference type="Pfam" id="PF13472">
    <property type="entry name" value="Lipase_GDSL_2"/>
    <property type="match status" value="1"/>
</dbReference>
<gene>
    <name evidence="3" type="ORF">E7Z59_00275</name>
</gene>
<accession>A0A4S3M2A9</accession>
<feature type="signal peptide" evidence="1">
    <location>
        <begin position="1"/>
        <end position="19"/>
    </location>
</feature>
<evidence type="ECO:0000256" key="1">
    <source>
        <dbReference type="SAM" id="SignalP"/>
    </source>
</evidence>
<feature type="chain" id="PRO_5020315317" description="SGNH hydrolase-type esterase domain-containing protein" evidence="1">
    <location>
        <begin position="20"/>
        <end position="433"/>
    </location>
</feature>
<dbReference type="Gene3D" id="2.60.120.1360">
    <property type="match status" value="1"/>
</dbReference>
<proteinExistence type="predicted"/>
<dbReference type="InterPro" id="IPR036514">
    <property type="entry name" value="SGNH_hydro_sf"/>
</dbReference>
<protein>
    <recommendedName>
        <fullName evidence="2">SGNH hydrolase-type esterase domain-containing protein</fullName>
    </recommendedName>
</protein>
<comment type="caution">
    <text evidence="3">The sequence shown here is derived from an EMBL/GenBank/DDBJ whole genome shotgun (WGS) entry which is preliminary data.</text>
</comment>
<dbReference type="PANTHER" id="PTHR30383">
    <property type="entry name" value="THIOESTERASE 1/PROTEASE 1/LYSOPHOSPHOLIPASE L1"/>
    <property type="match status" value="1"/>
</dbReference>
<feature type="domain" description="SGNH hydrolase-type esterase" evidence="2">
    <location>
        <begin position="258"/>
        <end position="396"/>
    </location>
</feature>
<dbReference type="SUPFAM" id="SSF52266">
    <property type="entry name" value="SGNH hydrolase"/>
    <property type="match status" value="1"/>
</dbReference>
<evidence type="ECO:0000313" key="3">
    <source>
        <dbReference type="EMBL" id="THD68799.1"/>
    </source>
</evidence>